<dbReference type="Gene3D" id="1.20.58.430">
    <property type="entry name" value="Type IV secretion system, VirB5-domain"/>
    <property type="match status" value="1"/>
</dbReference>
<dbReference type="RefSeq" id="WP_119618900.1">
    <property type="nucleotide sequence ID" value="NZ_JAAAMI010000013.1"/>
</dbReference>
<gene>
    <name evidence="3" type="ORF">GTK07_17765</name>
</gene>
<proteinExistence type="predicted"/>
<accession>A0A6I5KYY1</accession>
<reference evidence="3 4" key="1">
    <citation type="submission" date="2020-01" db="EMBL/GenBank/DDBJ databases">
        <title>Muricauda sediminis sp.nov. 40Bstr401.</title>
        <authorList>
            <person name="Xue Z."/>
            <person name="Zhu S."/>
            <person name="Ren N."/>
            <person name="Chen T."/>
            <person name="Chen X."/>
            <person name="Chen J."/>
            <person name="Yang J."/>
        </authorList>
    </citation>
    <scope>NUCLEOTIDE SEQUENCE [LARGE SCALE GENOMIC DNA]</scope>
    <source>
        <strain evidence="3 4">40Bstr401</strain>
    </source>
</reference>
<dbReference type="Proteomes" id="UP000468707">
    <property type="component" value="Unassembled WGS sequence"/>
</dbReference>
<evidence type="ECO:0000313" key="4">
    <source>
        <dbReference type="Proteomes" id="UP000468707"/>
    </source>
</evidence>
<feature type="chain" id="PRO_5026031977" evidence="2">
    <location>
        <begin position="33"/>
        <end position="201"/>
    </location>
</feature>
<name>A0A6I5KYY1_9FLAO</name>
<dbReference type="InterPro" id="IPR023220">
    <property type="entry name" value="T4SS_VirB5-domain"/>
</dbReference>
<sequence length="201" mass="23253">MRVTIKQTLWKNPKTLIFALILAISLPGRATAQGMPVYDNTNFISMTKSLLESAKQTSELLKTVEFLKEQKDNIVKVNNTIKQLKAVRELARNNEILFRTVQNDLSDILNSPYIKAGEVEQVSKAFEQIMDTAIDDLDFVNQILSSDFLKMTDAERTAILMEKKVQSQEMVAELEVKTRRYREIISFRRMQDIINNRETEY</sequence>
<feature type="coiled-coil region" evidence="1">
    <location>
        <begin position="67"/>
        <end position="94"/>
    </location>
</feature>
<evidence type="ECO:0000313" key="3">
    <source>
        <dbReference type="EMBL" id="NDV45175.1"/>
    </source>
</evidence>
<dbReference type="EMBL" id="JAAAMI010000013">
    <property type="protein sequence ID" value="NDV45175.1"/>
    <property type="molecule type" value="Genomic_DNA"/>
</dbReference>
<dbReference type="AlphaFoldDB" id="A0A6I5KYY1"/>
<protein>
    <submittedName>
        <fullName evidence="3">Conjugal transfer protein</fullName>
    </submittedName>
</protein>
<evidence type="ECO:0000256" key="2">
    <source>
        <dbReference type="SAM" id="SignalP"/>
    </source>
</evidence>
<comment type="caution">
    <text evidence="3">The sequence shown here is derived from an EMBL/GenBank/DDBJ whole genome shotgun (WGS) entry which is preliminary data.</text>
</comment>
<keyword evidence="2" id="KW-0732">Signal</keyword>
<keyword evidence="4" id="KW-1185">Reference proteome</keyword>
<feature type="signal peptide" evidence="2">
    <location>
        <begin position="1"/>
        <end position="32"/>
    </location>
</feature>
<organism evidence="3 4">
    <name type="scientific">Flagellimonas sediminis</name>
    <dbReference type="NCBI Taxonomy" id="2696468"/>
    <lineage>
        <taxon>Bacteria</taxon>
        <taxon>Pseudomonadati</taxon>
        <taxon>Bacteroidota</taxon>
        <taxon>Flavobacteriia</taxon>
        <taxon>Flavobacteriales</taxon>
        <taxon>Flavobacteriaceae</taxon>
        <taxon>Flagellimonas</taxon>
    </lineage>
</organism>
<keyword evidence="1" id="KW-0175">Coiled coil</keyword>
<evidence type="ECO:0000256" key="1">
    <source>
        <dbReference type="SAM" id="Coils"/>
    </source>
</evidence>